<accession>A0A8H9FQH2</accession>
<evidence type="ECO:0008006" key="3">
    <source>
        <dbReference type="Google" id="ProtNLM"/>
    </source>
</evidence>
<sequence length="127" mass="13830">MECGREMADQILGAELLERAGSDHLSWLGDQDETLRAIRDPAREDTVATAVPAGRVGHYLGPRADGGATLMPRWTGSTSRGRQHQSEIAQRLYLSPRIVETHVAQVMQTLGLARRAEIAAEGSRQGL</sequence>
<dbReference type="InterPro" id="IPR036388">
    <property type="entry name" value="WH-like_DNA-bd_sf"/>
</dbReference>
<reference evidence="1" key="1">
    <citation type="journal article" date="2014" name="Int. J. Syst. Evol. Microbiol.">
        <title>Complete genome sequence of Corynebacterium casei LMG S-19264T (=DSM 44701T), isolated from a smear-ripened cheese.</title>
        <authorList>
            <consortium name="US DOE Joint Genome Institute (JGI-PGF)"/>
            <person name="Walter F."/>
            <person name="Albersmeier A."/>
            <person name="Kalinowski J."/>
            <person name="Ruckert C."/>
        </authorList>
    </citation>
    <scope>NUCLEOTIDE SEQUENCE</scope>
    <source>
        <strain evidence="1">CGMCC 1.10749</strain>
    </source>
</reference>
<dbReference type="Gene3D" id="1.10.10.10">
    <property type="entry name" value="Winged helix-like DNA-binding domain superfamily/Winged helix DNA-binding domain"/>
    <property type="match status" value="1"/>
</dbReference>
<proteinExistence type="predicted"/>
<evidence type="ECO:0000313" key="1">
    <source>
        <dbReference type="EMBL" id="GGB71539.1"/>
    </source>
</evidence>
<protein>
    <recommendedName>
        <fullName evidence="3">HTH luxR-type domain-containing protein</fullName>
    </recommendedName>
</protein>
<dbReference type="Proteomes" id="UP000628079">
    <property type="component" value="Unassembled WGS sequence"/>
</dbReference>
<dbReference type="SUPFAM" id="SSF46894">
    <property type="entry name" value="C-terminal effector domain of the bipartite response regulators"/>
    <property type="match status" value="1"/>
</dbReference>
<dbReference type="GO" id="GO:0006355">
    <property type="term" value="P:regulation of DNA-templated transcription"/>
    <property type="evidence" value="ECO:0007669"/>
    <property type="project" value="InterPro"/>
</dbReference>
<comment type="caution">
    <text evidence="1">The sequence shown here is derived from an EMBL/GenBank/DDBJ whole genome shotgun (WGS) entry which is preliminary data.</text>
</comment>
<reference evidence="1" key="2">
    <citation type="submission" date="2020-09" db="EMBL/GenBank/DDBJ databases">
        <authorList>
            <person name="Sun Q."/>
            <person name="Zhou Y."/>
        </authorList>
    </citation>
    <scope>NUCLEOTIDE SEQUENCE</scope>
    <source>
        <strain evidence="1">CGMCC 1.10749</strain>
    </source>
</reference>
<organism evidence="1 2">
    <name type="scientific">Knoellia flava</name>
    <dbReference type="NCBI Taxonomy" id="913969"/>
    <lineage>
        <taxon>Bacteria</taxon>
        <taxon>Bacillati</taxon>
        <taxon>Actinomycetota</taxon>
        <taxon>Actinomycetes</taxon>
        <taxon>Micrococcales</taxon>
        <taxon>Intrasporangiaceae</taxon>
        <taxon>Knoellia</taxon>
    </lineage>
</organism>
<dbReference type="InterPro" id="IPR016032">
    <property type="entry name" value="Sig_transdc_resp-reg_C-effctor"/>
</dbReference>
<dbReference type="GO" id="GO:0003677">
    <property type="term" value="F:DNA binding"/>
    <property type="evidence" value="ECO:0007669"/>
    <property type="project" value="InterPro"/>
</dbReference>
<evidence type="ECO:0000313" key="2">
    <source>
        <dbReference type="Proteomes" id="UP000628079"/>
    </source>
</evidence>
<name>A0A8H9FQH2_9MICO</name>
<dbReference type="EMBL" id="BMEA01000001">
    <property type="protein sequence ID" value="GGB71539.1"/>
    <property type="molecule type" value="Genomic_DNA"/>
</dbReference>
<gene>
    <name evidence="1" type="ORF">GCM10011314_08640</name>
</gene>
<dbReference type="AlphaFoldDB" id="A0A8H9FQH2"/>